<dbReference type="CDD" id="cd03784">
    <property type="entry name" value="GT1_Gtf-like"/>
    <property type="match status" value="1"/>
</dbReference>
<gene>
    <name evidence="6" type="ORF">AFUS01_LOCUS5484</name>
</gene>
<keyword evidence="5" id="KW-0732">Signal</keyword>
<keyword evidence="5" id="KW-0472">Membrane</keyword>
<dbReference type="AlphaFoldDB" id="A0A8J2JKJ1"/>
<comment type="caution">
    <text evidence="6">The sequence shown here is derived from an EMBL/GenBank/DDBJ whole genome shotgun (WGS) entry which is preliminary data.</text>
</comment>
<evidence type="ECO:0000256" key="5">
    <source>
        <dbReference type="RuleBase" id="RU362059"/>
    </source>
</evidence>
<accession>A0A8J2JKJ1</accession>
<comment type="subcellular location">
    <subcellularLocation>
        <location evidence="5">Membrane</location>
        <topology evidence="5">Single-pass membrane protein</topology>
    </subcellularLocation>
</comment>
<keyword evidence="2 4" id="KW-0328">Glycosyltransferase</keyword>
<reference evidence="6" key="1">
    <citation type="submission" date="2021-06" db="EMBL/GenBank/DDBJ databases">
        <authorList>
            <person name="Hodson N. C."/>
            <person name="Mongue J. A."/>
            <person name="Jaron S. K."/>
        </authorList>
    </citation>
    <scope>NUCLEOTIDE SEQUENCE</scope>
</reference>
<organism evidence="6 7">
    <name type="scientific">Allacma fusca</name>
    <dbReference type="NCBI Taxonomy" id="39272"/>
    <lineage>
        <taxon>Eukaryota</taxon>
        <taxon>Metazoa</taxon>
        <taxon>Ecdysozoa</taxon>
        <taxon>Arthropoda</taxon>
        <taxon>Hexapoda</taxon>
        <taxon>Collembola</taxon>
        <taxon>Symphypleona</taxon>
        <taxon>Sminthuridae</taxon>
        <taxon>Allacma</taxon>
    </lineage>
</organism>
<keyword evidence="5" id="KW-0812">Transmembrane</keyword>
<comment type="catalytic activity">
    <reaction evidence="5">
        <text>glucuronate acceptor + UDP-alpha-D-glucuronate = acceptor beta-D-glucuronoside + UDP + H(+)</text>
        <dbReference type="Rhea" id="RHEA:21032"/>
        <dbReference type="ChEBI" id="CHEBI:15378"/>
        <dbReference type="ChEBI" id="CHEBI:58052"/>
        <dbReference type="ChEBI" id="CHEBI:58223"/>
        <dbReference type="ChEBI" id="CHEBI:132367"/>
        <dbReference type="ChEBI" id="CHEBI:132368"/>
        <dbReference type="EC" id="2.4.1.17"/>
    </reaction>
</comment>
<dbReference type="PANTHER" id="PTHR48043:SF159">
    <property type="entry name" value="EG:EG0003.4 PROTEIN-RELATED"/>
    <property type="match status" value="1"/>
</dbReference>
<dbReference type="Pfam" id="PF00201">
    <property type="entry name" value="UDPGT"/>
    <property type="match status" value="1"/>
</dbReference>
<evidence type="ECO:0000256" key="1">
    <source>
        <dbReference type="ARBA" id="ARBA00009995"/>
    </source>
</evidence>
<evidence type="ECO:0000313" key="7">
    <source>
        <dbReference type="Proteomes" id="UP000708208"/>
    </source>
</evidence>
<dbReference type="PANTHER" id="PTHR48043">
    <property type="entry name" value="EG:EG0003.4 PROTEIN-RELATED"/>
    <property type="match status" value="1"/>
</dbReference>
<dbReference type="InterPro" id="IPR035595">
    <property type="entry name" value="UDP_glycos_trans_CS"/>
</dbReference>
<dbReference type="InterPro" id="IPR050271">
    <property type="entry name" value="UDP-glycosyltransferase"/>
</dbReference>
<dbReference type="OrthoDB" id="5835829at2759"/>
<proteinExistence type="inferred from homology"/>
<dbReference type="GO" id="GO:0015020">
    <property type="term" value="F:glucuronosyltransferase activity"/>
    <property type="evidence" value="ECO:0007669"/>
    <property type="project" value="UniProtKB-EC"/>
</dbReference>
<keyword evidence="3 4" id="KW-0808">Transferase</keyword>
<keyword evidence="5" id="KW-1133">Transmembrane helix</keyword>
<evidence type="ECO:0000256" key="4">
    <source>
        <dbReference type="RuleBase" id="RU003718"/>
    </source>
</evidence>
<dbReference type="InterPro" id="IPR002213">
    <property type="entry name" value="UDP_glucos_trans"/>
</dbReference>
<dbReference type="PROSITE" id="PS00375">
    <property type="entry name" value="UDPGT"/>
    <property type="match status" value="1"/>
</dbReference>
<dbReference type="GO" id="GO:0016020">
    <property type="term" value="C:membrane"/>
    <property type="evidence" value="ECO:0007669"/>
    <property type="project" value="UniProtKB-SubCell"/>
</dbReference>
<feature type="signal peptide" evidence="5">
    <location>
        <begin position="1"/>
        <end position="24"/>
    </location>
</feature>
<comment type="similarity">
    <text evidence="1 4">Belongs to the UDP-glycosyltransferase family.</text>
</comment>
<evidence type="ECO:0000313" key="6">
    <source>
        <dbReference type="EMBL" id="CAG7715949.1"/>
    </source>
</evidence>
<protein>
    <recommendedName>
        <fullName evidence="5">UDP-glucuronosyltransferase</fullName>
        <ecNumber evidence="5">2.4.1.17</ecNumber>
    </recommendedName>
</protein>
<feature type="transmembrane region" description="Helical" evidence="5">
    <location>
        <begin position="358"/>
        <end position="380"/>
    </location>
</feature>
<keyword evidence="7" id="KW-1185">Reference proteome</keyword>
<dbReference type="Proteomes" id="UP000708208">
    <property type="component" value="Unassembled WGS sequence"/>
</dbReference>
<dbReference type="EC" id="2.4.1.17" evidence="5"/>
<dbReference type="FunFam" id="3.40.50.2000:FF:000021">
    <property type="entry name" value="UDP-glucuronosyltransferase"/>
    <property type="match status" value="1"/>
</dbReference>
<sequence>MSSLFLLALHITLVGIFWGSSVQAENVLVLAALSSPSHKNVFSPIVTGLAEKGHQVTVVTAWKPKSEQKNVRELVVLPGFDYFPNISTMKIRKEGIRGMLSQSPEPFLECCRKIYRNPEFQDLLRQPFDVVLVDGIGNEPVLPDVIEIGGGHCKPGKPLPKDLEEFVSKRDNGFIFFSLGSIVKPHELSDEVRNAFLNAFGKLKYQVIWKWNGDSMPGLPDNVKLLKWVPQQDVLAHPKIKLFMSHSGLLSVQEAVYHGVPVLSVPIFGDQDLNANVVIQLGFGEFIEILDVTAESLEDKITQMLSTNKYQDRVKELSTVFRDRSRDPVDEAVYWTEYVMRYKGATHLRSASRELNFFQYHCLDVGAFLVVSIVLVLWLLKTCTVRLIRKCRGKRGDDPTKKTN</sequence>
<feature type="chain" id="PRO_5035490037" description="UDP-glucuronosyltransferase" evidence="5">
    <location>
        <begin position="25"/>
        <end position="404"/>
    </location>
</feature>
<evidence type="ECO:0000256" key="2">
    <source>
        <dbReference type="ARBA" id="ARBA00022676"/>
    </source>
</evidence>
<name>A0A8J2JKJ1_9HEXA</name>
<evidence type="ECO:0000256" key="3">
    <source>
        <dbReference type="ARBA" id="ARBA00022679"/>
    </source>
</evidence>
<dbReference type="EMBL" id="CAJVCH010035006">
    <property type="protein sequence ID" value="CAG7715949.1"/>
    <property type="molecule type" value="Genomic_DNA"/>
</dbReference>